<dbReference type="RefSeq" id="XP_005847526.1">
    <property type="nucleotide sequence ID" value="XM_005847464.1"/>
</dbReference>
<dbReference type="STRING" id="554065.E1ZG85"/>
<dbReference type="PANTHER" id="PTHR33591">
    <property type="entry name" value="BETA-CAROTENE ISOMERASE D27"/>
    <property type="match status" value="1"/>
</dbReference>
<keyword evidence="3" id="KW-1185">Reference proteome</keyword>
<sequence>MEVCSSLRPAAAAAAAEGSAGRLPLLDGLAAAGPASPPPDYSAIDTQPLNRAVYSLFRGRMVQAIGSDSQQEGYAAIIDLTRRLNAQHSSPRGTQEATVGILRSLFPGWLPPAFAVMFSKPMPGLSCQWLMGECEVNDVEIDGGRMGAGHGVLVKRCRYLEEAACASVCINSCKVPTQEFFQRHMGLPLEMKPNYEDFSCQFSFGKTPPPEAQDAAFSTPCFQKCPTAQRAAAALAADEGVEEGQRCHKIQLNLP</sequence>
<dbReference type="Pfam" id="PF13225">
    <property type="entry name" value="D27-like_C"/>
    <property type="match status" value="1"/>
</dbReference>
<feature type="domain" description="Beta-carotene isomerase D27-like C-terminal" evidence="1">
    <location>
        <begin position="129"/>
        <end position="211"/>
    </location>
</feature>
<name>E1ZG85_CHLVA</name>
<dbReference type="InterPro" id="IPR038938">
    <property type="entry name" value="D27-like"/>
</dbReference>
<protein>
    <recommendedName>
        <fullName evidence="1">Beta-carotene isomerase D27-like C-terminal domain-containing protein</fullName>
    </recommendedName>
</protein>
<dbReference type="GeneID" id="17354595"/>
<dbReference type="InParanoid" id="E1ZG85"/>
<organism evidence="3">
    <name type="scientific">Chlorella variabilis</name>
    <name type="common">Green alga</name>
    <dbReference type="NCBI Taxonomy" id="554065"/>
    <lineage>
        <taxon>Eukaryota</taxon>
        <taxon>Viridiplantae</taxon>
        <taxon>Chlorophyta</taxon>
        <taxon>core chlorophytes</taxon>
        <taxon>Trebouxiophyceae</taxon>
        <taxon>Chlorellales</taxon>
        <taxon>Chlorellaceae</taxon>
        <taxon>Chlorella clade</taxon>
        <taxon>Chlorella</taxon>
    </lineage>
</organism>
<dbReference type="eggNOG" id="ENOG502R5D2">
    <property type="taxonomic scope" value="Eukaryota"/>
</dbReference>
<dbReference type="AlphaFoldDB" id="E1ZG85"/>
<evidence type="ECO:0000313" key="3">
    <source>
        <dbReference type="Proteomes" id="UP000008141"/>
    </source>
</evidence>
<dbReference type="InterPro" id="IPR025114">
    <property type="entry name" value="D27-like_C"/>
</dbReference>
<dbReference type="EMBL" id="GL433845">
    <property type="protein sequence ID" value="EFN55424.1"/>
    <property type="molecule type" value="Genomic_DNA"/>
</dbReference>
<proteinExistence type="predicted"/>
<evidence type="ECO:0000259" key="1">
    <source>
        <dbReference type="Pfam" id="PF13225"/>
    </source>
</evidence>
<dbReference type="PANTHER" id="PTHR33591:SF2">
    <property type="entry name" value="BETA-CAROTENE ISOMERASE D27"/>
    <property type="match status" value="1"/>
</dbReference>
<evidence type="ECO:0000313" key="2">
    <source>
        <dbReference type="EMBL" id="EFN55424.1"/>
    </source>
</evidence>
<dbReference type="KEGG" id="cvr:CHLNCDRAFT_134573"/>
<gene>
    <name evidence="2" type="ORF">CHLNCDRAFT_134573</name>
</gene>
<dbReference type="OrthoDB" id="416096at2759"/>
<dbReference type="FunCoup" id="E1ZG85">
    <property type="interactions" value="575"/>
</dbReference>
<dbReference type="Proteomes" id="UP000008141">
    <property type="component" value="Unassembled WGS sequence"/>
</dbReference>
<reference evidence="2 3" key="1">
    <citation type="journal article" date="2010" name="Plant Cell">
        <title>The Chlorella variabilis NC64A genome reveals adaptation to photosymbiosis, coevolution with viruses, and cryptic sex.</title>
        <authorList>
            <person name="Blanc G."/>
            <person name="Duncan G."/>
            <person name="Agarkova I."/>
            <person name="Borodovsky M."/>
            <person name="Gurnon J."/>
            <person name="Kuo A."/>
            <person name="Lindquist E."/>
            <person name="Lucas S."/>
            <person name="Pangilinan J."/>
            <person name="Polle J."/>
            <person name="Salamov A."/>
            <person name="Terry A."/>
            <person name="Yamada T."/>
            <person name="Dunigan D.D."/>
            <person name="Grigoriev I.V."/>
            <person name="Claverie J.M."/>
            <person name="Van Etten J.L."/>
        </authorList>
    </citation>
    <scope>NUCLEOTIDE SEQUENCE [LARGE SCALE GENOMIC DNA]</scope>
    <source>
        <strain evidence="2 3">NC64A</strain>
    </source>
</reference>
<dbReference type="OMA" id="FAVMFSK"/>
<accession>E1ZG85</accession>
<dbReference type="GO" id="GO:0005506">
    <property type="term" value="F:iron ion binding"/>
    <property type="evidence" value="ECO:0007669"/>
    <property type="project" value="InterPro"/>
</dbReference>